<feature type="region of interest" description="Disordered" evidence="5">
    <location>
        <begin position="1"/>
        <end position="35"/>
    </location>
</feature>
<dbReference type="Gene3D" id="1.20.120.910">
    <property type="entry name" value="DksA, coiled-coil domain"/>
    <property type="match status" value="1"/>
</dbReference>
<evidence type="ECO:0000256" key="3">
    <source>
        <dbReference type="ARBA" id="ARBA00022833"/>
    </source>
</evidence>
<evidence type="ECO:0000259" key="6">
    <source>
        <dbReference type="Pfam" id="PF01258"/>
    </source>
</evidence>
<protein>
    <recommendedName>
        <fullName evidence="6">Zinc finger DksA/TraR C4-type domain-containing protein</fullName>
    </recommendedName>
</protein>
<dbReference type="Pfam" id="PF01258">
    <property type="entry name" value="zf-dskA_traR"/>
    <property type="match status" value="1"/>
</dbReference>
<sequence length="91" mass="10032">MDSLAREARDALVQRGERLRSRARPPPSVPEPGSLLSEAERQELLDIDAALQRIAGGQFGRCERCGGAMGRHRLRAIPEARYCMTCATLGR</sequence>
<keyword evidence="1" id="KW-0479">Metal-binding</keyword>
<evidence type="ECO:0000256" key="2">
    <source>
        <dbReference type="ARBA" id="ARBA00022771"/>
    </source>
</evidence>
<keyword evidence="2" id="KW-0863">Zinc-finger</keyword>
<feature type="zinc finger region" description="dksA C4-type" evidence="4">
    <location>
        <begin position="62"/>
        <end position="86"/>
    </location>
</feature>
<dbReference type="Proteomes" id="UP000315369">
    <property type="component" value="Unassembled WGS sequence"/>
</dbReference>
<feature type="domain" description="Zinc finger DksA/TraR C4-type" evidence="6">
    <location>
        <begin position="57"/>
        <end position="88"/>
    </location>
</feature>
<evidence type="ECO:0000313" key="7">
    <source>
        <dbReference type="EMBL" id="TQF12092.1"/>
    </source>
</evidence>
<dbReference type="EMBL" id="VIFM01000155">
    <property type="protein sequence ID" value="TQF12092.1"/>
    <property type="molecule type" value="Genomic_DNA"/>
</dbReference>
<keyword evidence="3" id="KW-0862">Zinc</keyword>
<proteinExistence type="predicted"/>
<comment type="caution">
    <text evidence="7">The sequence shown here is derived from an EMBL/GenBank/DDBJ whole genome shotgun (WGS) entry which is preliminary data.</text>
</comment>
<dbReference type="PANTHER" id="PTHR33823:SF4">
    <property type="entry name" value="GENERAL STRESS PROTEIN 16O"/>
    <property type="match status" value="1"/>
</dbReference>
<dbReference type="AlphaFoldDB" id="A0A540WSU8"/>
<dbReference type="PANTHER" id="PTHR33823">
    <property type="entry name" value="RNA POLYMERASE-BINDING TRANSCRIPTION FACTOR DKSA-RELATED"/>
    <property type="match status" value="1"/>
</dbReference>
<dbReference type="RefSeq" id="WP_141646173.1">
    <property type="nucleotide sequence ID" value="NZ_VIFM01000155.1"/>
</dbReference>
<accession>A0A540WSU8</accession>
<dbReference type="PROSITE" id="PS51128">
    <property type="entry name" value="ZF_DKSA_2"/>
    <property type="match status" value="1"/>
</dbReference>
<name>A0A540WSU8_9BACT</name>
<keyword evidence="8" id="KW-1185">Reference proteome</keyword>
<evidence type="ECO:0000313" key="8">
    <source>
        <dbReference type="Proteomes" id="UP000315369"/>
    </source>
</evidence>
<gene>
    <name evidence="7" type="ORF">FJV41_30880</name>
</gene>
<reference evidence="7 8" key="1">
    <citation type="submission" date="2019-06" db="EMBL/GenBank/DDBJ databases">
        <authorList>
            <person name="Livingstone P."/>
            <person name="Whitworth D."/>
        </authorList>
    </citation>
    <scope>NUCLEOTIDE SEQUENCE [LARGE SCALE GENOMIC DNA]</scope>
    <source>
        <strain evidence="7 8">AM401</strain>
    </source>
</reference>
<dbReference type="InterPro" id="IPR000962">
    <property type="entry name" value="Znf_DskA_TraR"/>
</dbReference>
<organism evidence="7 8">
    <name type="scientific">Myxococcus llanfairpwllgwyngyllgogerychwyrndrobwllllantysiliogogogochensis</name>
    <dbReference type="NCBI Taxonomy" id="2590453"/>
    <lineage>
        <taxon>Bacteria</taxon>
        <taxon>Pseudomonadati</taxon>
        <taxon>Myxococcota</taxon>
        <taxon>Myxococcia</taxon>
        <taxon>Myxococcales</taxon>
        <taxon>Cystobacterineae</taxon>
        <taxon>Myxococcaceae</taxon>
        <taxon>Myxococcus</taxon>
    </lineage>
</organism>
<evidence type="ECO:0000256" key="1">
    <source>
        <dbReference type="ARBA" id="ARBA00022723"/>
    </source>
</evidence>
<dbReference type="GO" id="GO:0008270">
    <property type="term" value="F:zinc ion binding"/>
    <property type="evidence" value="ECO:0007669"/>
    <property type="project" value="UniProtKB-KW"/>
</dbReference>
<evidence type="ECO:0000256" key="5">
    <source>
        <dbReference type="SAM" id="MobiDB-lite"/>
    </source>
</evidence>
<dbReference type="OrthoDB" id="9803742at2"/>
<evidence type="ECO:0000256" key="4">
    <source>
        <dbReference type="PROSITE-ProRule" id="PRU00510"/>
    </source>
</evidence>
<feature type="compositionally biased region" description="Basic and acidic residues" evidence="5">
    <location>
        <begin position="1"/>
        <end position="20"/>
    </location>
</feature>
<dbReference type="SUPFAM" id="SSF57716">
    <property type="entry name" value="Glucocorticoid receptor-like (DNA-binding domain)"/>
    <property type="match status" value="1"/>
</dbReference>